<keyword evidence="1" id="KW-1133">Transmembrane helix</keyword>
<evidence type="ECO:0008006" key="4">
    <source>
        <dbReference type="Google" id="ProtNLM"/>
    </source>
</evidence>
<dbReference type="EMBL" id="LECT01000038">
    <property type="protein sequence ID" value="KLU03337.1"/>
    <property type="molecule type" value="Genomic_DNA"/>
</dbReference>
<name>A0A0J1B9C1_RHOIS</name>
<dbReference type="AlphaFoldDB" id="A0A0J1B9C1"/>
<keyword evidence="1" id="KW-0812">Transmembrane</keyword>
<accession>A0A0J1B9C1</accession>
<gene>
    <name evidence="2" type="ORF">RISK_004649</name>
</gene>
<dbReference type="STRING" id="595434.RISK_004649"/>
<keyword evidence="3" id="KW-1185">Reference proteome</keyword>
<protein>
    <recommendedName>
        <fullName evidence="4">Transmembrane protein</fullName>
    </recommendedName>
</protein>
<evidence type="ECO:0000313" key="3">
    <source>
        <dbReference type="Proteomes" id="UP000036367"/>
    </source>
</evidence>
<reference evidence="2" key="1">
    <citation type="submission" date="2015-05" db="EMBL/GenBank/DDBJ databases">
        <title>Permanent draft genome of Rhodopirellula islandicus K833.</title>
        <authorList>
            <person name="Kizina J."/>
            <person name="Richter M."/>
            <person name="Glockner F.O."/>
            <person name="Harder J."/>
        </authorList>
    </citation>
    <scope>NUCLEOTIDE SEQUENCE [LARGE SCALE GENOMIC DNA]</scope>
    <source>
        <strain evidence="2">K833</strain>
    </source>
</reference>
<keyword evidence="1" id="KW-0472">Membrane</keyword>
<evidence type="ECO:0000256" key="1">
    <source>
        <dbReference type="SAM" id="Phobius"/>
    </source>
</evidence>
<dbReference type="PATRIC" id="fig|595434.4.peg.4417"/>
<sequence>MKRIRLLPHDRGSLIQAMETALYPFSMRGLVFHARSRHRLETNMNVDAIHTALGIAFTAVWLFVGQIIVDSH</sequence>
<proteinExistence type="predicted"/>
<organism evidence="2 3">
    <name type="scientific">Rhodopirellula islandica</name>
    <dbReference type="NCBI Taxonomy" id="595434"/>
    <lineage>
        <taxon>Bacteria</taxon>
        <taxon>Pseudomonadati</taxon>
        <taxon>Planctomycetota</taxon>
        <taxon>Planctomycetia</taxon>
        <taxon>Pirellulales</taxon>
        <taxon>Pirellulaceae</taxon>
        <taxon>Rhodopirellula</taxon>
    </lineage>
</organism>
<comment type="caution">
    <text evidence="2">The sequence shown here is derived from an EMBL/GenBank/DDBJ whole genome shotgun (WGS) entry which is preliminary data.</text>
</comment>
<dbReference type="Proteomes" id="UP000036367">
    <property type="component" value="Unassembled WGS sequence"/>
</dbReference>
<dbReference type="RefSeq" id="WP_047815849.1">
    <property type="nucleotide sequence ID" value="NZ_LECT01000038.1"/>
</dbReference>
<evidence type="ECO:0000313" key="2">
    <source>
        <dbReference type="EMBL" id="KLU03337.1"/>
    </source>
</evidence>
<feature type="transmembrane region" description="Helical" evidence="1">
    <location>
        <begin position="48"/>
        <end position="69"/>
    </location>
</feature>